<protein>
    <submittedName>
        <fullName evidence="1">Uncharacterized protein</fullName>
    </submittedName>
</protein>
<name>A0A8T1N5A4_CARIL</name>
<reference evidence="1" key="1">
    <citation type="submission" date="2020-12" db="EMBL/GenBank/DDBJ databases">
        <title>WGS assembly of Carya illinoinensis cv. Pawnee.</title>
        <authorList>
            <person name="Platts A."/>
            <person name="Shu S."/>
            <person name="Wright S."/>
            <person name="Barry K."/>
            <person name="Edger P."/>
            <person name="Pires J.C."/>
            <person name="Schmutz J."/>
        </authorList>
    </citation>
    <scope>NUCLEOTIDE SEQUENCE</scope>
    <source>
        <tissue evidence="1">Leaf</tissue>
    </source>
</reference>
<dbReference type="AlphaFoldDB" id="A0A8T1N5A4"/>
<dbReference type="Proteomes" id="UP000811609">
    <property type="component" value="Chromosome 16"/>
</dbReference>
<keyword evidence="2" id="KW-1185">Reference proteome</keyword>
<evidence type="ECO:0000313" key="2">
    <source>
        <dbReference type="Proteomes" id="UP000811609"/>
    </source>
</evidence>
<evidence type="ECO:0000313" key="1">
    <source>
        <dbReference type="EMBL" id="KAG6625232.1"/>
    </source>
</evidence>
<sequence length="39" mass="4906">MLFYHTIQRSKYQDSTEVERVFRNCRHRNETCGRRQEMV</sequence>
<accession>A0A8T1N5A4</accession>
<organism evidence="1 2">
    <name type="scientific">Carya illinoinensis</name>
    <name type="common">Pecan</name>
    <dbReference type="NCBI Taxonomy" id="32201"/>
    <lineage>
        <taxon>Eukaryota</taxon>
        <taxon>Viridiplantae</taxon>
        <taxon>Streptophyta</taxon>
        <taxon>Embryophyta</taxon>
        <taxon>Tracheophyta</taxon>
        <taxon>Spermatophyta</taxon>
        <taxon>Magnoliopsida</taxon>
        <taxon>eudicotyledons</taxon>
        <taxon>Gunneridae</taxon>
        <taxon>Pentapetalae</taxon>
        <taxon>rosids</taxon>
        <taxon>fabids</taxon>
        <taxon>Fagales</taxon>
        <taxon>Juglandaceae</taxon>
        <taxon>Carya</taxon>
    </lineage>
</organism>
<gene>
    <name evidence="1" type="ORF">CIPAW_16G082500</name>
</gene>
<proteinExistence type="predicted"/>
<dbReference type="EMBL" id="CM031824">
    <property type="protein sequence ID" value="KAG6625232.1"/>
    <property type="molecule type" value="Genomic_DNA"/>
</dbReference>
<comment type="caution">
    <text evidence="1">The sequence shown here is derived from an EMBL/GenBank/DDBJ whole genome shotgun (WGS) entry which is preliminary data.</text>
</comment>